<comment type="caution">
    <text evidence="2">The sequence shown here is derived from an EMBL/GenBank/DDBJ whole genome shotgun (WGS) entry which is preliminary data.</text>
</comment>
<gene>
    <name evidence="2" type="ORF">DFH07DRAFT_792889</name>
</gene>
<accession>A0AAD7NY17</accession>
<dbReference type="EMBL" id="JARJLG010000005">
    <property type="protein sequence ID" value="KAJ7780610.1"/>
    <property type="molecule type" value="Genomic_DNA"/>
</dbReference>
<feature type="transmembrane region" description="Helical" evidence="1">
    <location>
        <begin position="12"/>
        <end position="38"/>
    </location>
</feature>
<reference evidence="2" key="1">
    <citation type="submission" date="2023-03" db="EMBL/GenBank/DDBJ databases">
        <title>Massive genome expansion in bonnet fungi (Mycena s.s.) driven by repeated elements and novel gene families across ecological guilds.</title>
        <authorList>
            <consortium name="Lawrence Berkeley National Laboratory"/>
            <person name="Harder C.B."/>
            <person name="Miyauchi S."/>
            <person name="Viragh M."/>
            <person name="Kuo A."/>
            <person name="Thoen E."/>
            <person name="Andreopoulos B."/>
            <person name="Lu D."/>
            <person name="Skrede I."/>
            <person name="Drula E."/>
            <person name="Henrissat B."/>
            <person name="Morin E."/>
            <person name="Kohler A."/>
            <person name="Barry K."/>
            <person name="LaButti K."/>
            <person name="Morin E."/>
            <person name="Salamov A."/>
            <person name="Lipzen A."/>
            <person name="Mereny Z."/>
            <person name="Hegedus B."/>
            <person name="Baldrian P."/>
            <person name="Stursova M."/>
            <person name="Weitz H."/>
            <person name="Taylor A."/>
            <person name="Grigoriev I.V."/>
            <person name="Nagy L.G."/>
            <person name="Martin F."/>
            <person name="Kauserud H."/>
        </authorList>
    </citation>
    <scope>NUCLEOTIDE SEQUENCE</scope>
    <source>
        <strain evidence="2">CBHHK188m</strain>
    </source>
</reference>
<proteinExistence type="predicted"/>
<dbReference type="AlphaFoldDB" id="A0AAD7NY17"/>
<keyword evidence="1" id="KW-1133">Transmembrane helix</keyword>
<keyword evidence="3" id="KW-1185">Reference proteome</keyword>
<evidence type="ECO:0000256" key="1">
    <source>
        <dbReference type="SAM" id="Phobius"/>
    </source>
</evidence>
<evidence type="ECO:0000313" key="2">
    <source>
        <dbReference type="EMBL" id="KAJ7780610.1"/>
    </source>
</evidence>
<keyword evidence="1" id="KW-0472">Membrane</keyword>
<keyword evidence="1" id="KW-0812">Transmembrane</keyword>
<sequence length="165" mass="17713">MSSSSTSSSGGNLYLFTFLATLVLLLVVSCSIIARAIFLRRAIRRQIDHAMAQGLVLAPPVQGSHKLGFGMEPKLFDVWLSDRKHPSDALWADITPISAQPVPAYTDGDHFSTLNSSVSSKAPTEIPTESLQVSVLVAMPHAPSTNTEELPEVAFGLAHSHYPSS</sequence>
<organism evidence="2 3">
    <name type="scientific">Mycena maculata</name>
    <dbReference type="NCBI Taxonomy" id="230809"/>
    <lineage>
        <taxon>Eukaryota</taxon>
        <taxon>Fungi</taxon>
        <taxon>Dikarya</taxon>
        <taxon>Basidiomycota</taxon>
        <taxon>Agaricomycotina</taxon>
        <taxon>Agaricomycetes</taxon>
        <taxon>Agaricomycetidae</taxon>
        <taxon>Agaricales</taxon>
        <taxon>Marasmiineae</taxon>
        <taxon>Mycenaceae</taxon>
        <taxon>Mycena</taxon>
    </lineage>
</organism>
<name>A0AAD7NY17_9AGAR</name>
<evidence type="ECO:0000313" key="3">
    <source>
        <dbReference type="Proteomes" id="UP001215280"/>
    </source>
</evidence>
<protein>
    <submittedName>
        <fullName evidence="2">Uncharacterized protein</fullName>
    </submittedName>
</protein>
<dbReference type="Proteomes" id="UP001215280">
    <property type="component" value="Unassembled WGS sequence"/>
</dbReference>